<evidence type="ECO:0000256" key="1">
    <source>
        <dbReference type="SAM" id="MobiDB-lite"/>
    </source>
</evidence>
<gene>
    <name evidence="2" type="ORF">FB558_5590</name>
</gene>
<name>A0A543DKF5_9PSEU</name>
<accession>A0A543DKF5</accession>
<reference evidence="2 3" key="1">
    <citation type="submission" date="2019-06" db="EMBL/GenBank/DDBJ databases">
        <title>Sequencing the genomes of 1000 actinobacteria strains.</title>
        <authorList>
            <person name="Klenk H.-P."/>
        </authorList>
    </citation>
    <scope>NUCLEOTIDE SEQUENCE [LARGE SCALE GENOMIC DNA]</scope>
    <source>
        <strain evidence="2 3">DSM 45301</strain>
    </source>
</reference>
<feature type="region of interest" description="Disordered" evidence="1">
    <location>
        <begin position="158"/>
        <end position="202"/>
    </location>
</feature>
<dbReference type="AlphaFoldDB" id="A0A543DKF5"/>
<keyword evidence="3" id="KW-1185">Reference proteome</keyword>
<evidence type="ECO:0000313" key="3">
    <source>
        <dbReference type="Proteomes" id="UP000315677"/>
    </source>
</evidence>
<proteinExistence type="predicted"/>
<protein>
    <submittedName>
        <fullName evidence="2">Uncharacterized protein</fullName>
    </submittedName>
</protein>
<evidence type="ECO:0000313" key="2">
    <source>
        <dbReference type="EMBL" id="TQM09817.1"/>
    </source>
</evidence>
<sequence length="202" mass="21634">MQRNRQAVSVIVSLVGLQDTRVAAHRPGTDGAAVSVRVGGALVYMHDAATVSLVARTWNDMDRQALLLPREGDTRRVTPVRGVAEPAVMVEMASCPPVFARLERPVGKNSYLRVSTGRVLFDVRDLPAFRSTLLAFRRAEEVAATTFLPRPTQTARERAASTAARAFTAPAGPRRRTASAGRSAGVTTPAGPRTATSAERAM</sequence>
<dbReference type="EMBL" id="VFPA01000003">
    <property type="protein sequence ID" value="TQM09817.1"/>
    <property type="molecule type" value="Genomic_DNA"/>
</dbReference>
<dbReference type="Proteomes" id="UP000315677">
    <property type="component" value="Unassembled WGS sequence"/>
</dbReference>
<organism evidence="2 3">
    <name type="scientific">Pseudonocardia kunmingensis</name>
    <dbReference type="NCBI Taxonomy" id="630975"/>
    <lineage>
        <taxon>Bacteria</taxon>
        <taxon>Bacillati</taxon>
        <taxon>Actinomycetota</taxon>
        <taxon>Actinomycetes</taxon>
        <taxon>Pseudonocardiales</taxon>
        <taxon>Pseudonocardiaceae</taxon>
        <taxon>Pseudonocardia</taxon>
    </lineage>
</organism>
<feature type="compositionally biased region" description="Low complexity" evidence="1">
    <location>
        <begin position="160"/>
        <end position="185"/>
    </location>
</feature>
<comment type="caution">
    <text evidence="2">The sequence shown here is derived from an EMBL/GenBank/DDBJ whole genome shotgun (WGS) entry which is preliminary data.</text>
</comment>